<protein>
    <recommendedName>
        <fullName evidence="3">Nucleotide-diphospho-sugar transferase domain-containing protein</fullName>
    </recommendedName>
</protein>
<evidence type="ECO:0008006" key="3">
    <source>
        <dbReference type="Google" id="ProtNLM"/>
    </source>
</evidence>
<dbReference type="Proteomes" id="UP000484885">
    <property type="component" value="Unassembled WGS sequence"/>
</dbReference>
<keyword evidence="2" id="KW-1185">Reference proteome</keyword>
<evidence type="ECO:0000313" key="1">
    <source>
        <dbReference type="EMBL" id="NDY96271.1"/>
    </source>
</evidence>
<dbReference type="EMBL" id="JAAGSC010000042">
    <property type="protein sequence ID" value="NDY96271.1"/>
    <property type="molecule type" value="Genomic_DNA"/>
</dbReference>
<sequence>MASDIHIALVNGTAADFSLAQDLCSRFSNLTVLCYRSKVCDRSIFANARFLCAEYLFEDGYEEVCVTDIDAVVVGKVSRLFPKATSNEDVFLKIQRPIRFPWYYAMGGFVYLRNGENARRLLRLFACYISSMYAMDRSSYWYSDQSALFVSLLWGSISFVRLGNASFADFWHQVGASKVGVSEGKRKLQQFS</sequence>
<gene>
    <name evidence="1" type="ORF">G3I74_11070</name>
</gene>
<comment type="caution">
    <text evidence="1">The sequence shown here is derived from an EMBL/GenBank/DDBJ whole genome shotgun (WGS) entry which is preliminary data.</text>
</comment>
<dbReference type="RefSeq" id="WP_164211676.1">
    <property type="nucleotide sequence ID" value="NZ_JAAGSC010000042.1"/>
</dbReference>
<name>A0A845V7W2_9GAMM</name>
<organism evidence="1 2">
    <name type="scientific">Wenzhouxiangella limi</name>
    <dbReference type="NCBI Taxonomy" id="2707351"/>
    <lineage>
        <taxon>Bacteria</taxon>
        <taxon>Pseudomonadati</taxon>
        <taxon>Pseudomonadota</taxon>
        <taxon>Gammaproteobacteria</taxon>
        <taxon>Chromatiales</taxon>
        <taxon>Wenzhouxiangellaceae</taxon>
        <taxon>Wenzhouxiangella</taxon>
    </lineage>
</organism>
<evidence type="ECO:0000313" key="2">
    <source>
        <dbReference type="Proteomes" id="UP000484885"/>
    </source>
</evidence>
<proteinExistence type="predicted"/>
<accession>A0A845V7W2</accession>
<dbReference type="AlphaFoldDB" id="A0A845V7W2"/>
<reference evidence="1 2" key="1">
    <citation type="submission" date="2020-02" db="EMBL/GenBank/DDBJ databases">
        <authorList>
            <person name="Zhang X.-Y."/>
        </authorList>
    </citation>
    <scope>NUCLEOTIDE SEQUENCE [LARGE SCALE GENOMIC DNA]</scope>
    <source>
        <strain evidence="1 2">C33</strain>
    </source>
</reference>